<evidence type="ECO:0000256" key="2">
    <source>
        <dbReference type="SAM" id="Phobius"/>
    </source>
</evidence>
<dbReference type="Proteomes" id="UP000799778">
    <property type="component" value="Unassembled WGS sequence"/>
</dbReference>
<feature type="compositionally biased region" description="Polar residues" evidence="1">
    <location>
        <begin position="247"/>
        <end position="262"/>
    </location>
</feature>
<evidence type="ECO:0000256" key="3">
    <source>
        <dbReference type="SAM" id="SignalP"/>
    </source>
</evidence>
<accession>A0A6A5XTS6</accession>
<reference evidence="4" key="1">
    <citation type="journal article" date="2020" name="Stud. Mycol.">
        <title>101 Dothideomycetes genomes: a test case for predicting lifestyles and emergence of pathogens.</title>
        <authorList>
            <person name="Haridas S."/>
            <person name="Albert R."/>
            <person name="Binder M."/>
            <person name="Bloem J."/>
            <person name="Labutti K."/>
            <person name="Salamov A."/>
            <person name="Andreopoulos B."/>
            <person name="Baker S."/>
            <person name="Barry K."/>
            <person name="Bills G."/>
            <person name="Bluhm B."/>
            <person name="Cannon C."/>
            <person name="Castanera R."/>
            <person name="Culley D."/>
            <person name="Daum C."/>
            <person name="Ezra D."/>
            <person name="Gonzalez J."/>
            <person name="Henrissat B."/>
            <person name="Kuo A."/>
            <person name="Liang C."/>
            <person name="Lipzen A."/>
            <person name="Lutzoni F."/>
            <person name="Magnuson J."/>
            <person name="Mondo S."/>
            <person name="Nolan M."/>
            <person name="Ohm R."/>
            <person name="Pangilinan J."/>
            <person name="Park H.-J."/>
            <person name="Ramirez L."/>
            <person name="Alfaro M."/>
            <person name="Sun H."/>
            <person name="Tritt A."/>
            <person name="Yoshinaga Y."/>
            <person name="Zwiers L.-H."/>
            <person name="Turgeon B."/>
            <person name="Goodwin S."/>
            <person name="Spatafora J."/>
            <person name="Crous P."/>
            <person name="Grigoriev I."/>
        </authorList>
    </citation>
    <scope>NUCLEOTIDE SEQUENCE</scope>
    <source>
        <strain evidence="4">CBS 175.79</strain>
    </source>
</reference>
<gene>
    <name evidence="4" type="ORF">BU24DRAFT_194158</name>
</gene>
<feature type="region of interest" description="Disordered" evidence="1">
    <location>
        <begin position="247"/>
        <end position="268"/>
    </location>
</feature>
<dbReference type="EMBL" id="ML978069">
    <property type="protein sequence ID" value="KAF2016121.1"/>
    <property type="molecule type" value="Genomic_DNA"/>
</dbReference>
<proteinExistence type="predicted"/>
<sequence>MKFGKMEVIACVFGFSVVAQCHSGYPSAAGGNNQVLELRDEASALDVPPHDTSTVYSVTVMPTSEETISVRECTTLLTLGGTPTLLVDICPTSTASDMAPLTTSVTEPLGTIFVTVTDITTVHPVKTIEIPISTKVGSDSITTVVHTSVVMSIVTASPKNSTEPAASISTGGTPQPTMTGMYPIANITLSAGNSSESNGTVSLTQVTGYSLPTTATTNSSNDNSLWEVETAKSSGFDFTPTTTLRPSINGSGVINSTGSPNHTKSDDGDKRNAGTGLLIGIGSAVGCFLVLGFAIFLVAL</sequence>
<evidence type="ECO:0008006" key="6">
    <source>
        <dbReference type="Google" id="ProtNLM"/>
    </source>
</evidence>
<evidence type="ECO:0000256" key="1">
    <source>
        <dbReference type="SAM" id="MobiDB-lite"/>
    </source>
</evidence>
<dbReference type="GeneID" id="54279134"/>
<feature type="signal peptide" evidence="3">
    <location>
        <begin position="1"/>
        <end position="23"/>
    </location>
</feature>
<dbReference type="RefSeq" id="XP_033384460.1">
    <property type="nucleotide sequence ID" value="XM_033521737.1"/>
</dbReference>
<evidence type="ECO:0000313" key="4">
    <source>
        <dbReference type="EMBL" id="KAF2016121.1"/>
    </source>
</evidence>
<dbReference type="AlphaFoldDB" id="A0A6A5XTS6"/>
<name>A0A6A5XTS6_9PLEO</name>
<keyword evidence="5" id="KW-1185">Reference proteome</keyword>
<keyword evidence="3" id="KW-0732">Signal</keyword>
<evidence type="ECO:0000313" key="5">
    <source>
        <dbReference type="Proteomes" id="UP000799778"/>
    </source>
</evidence>
<protein>
    <recommendedName>
        <fullName evidence="6">Mid2 domain-containing protein</fullName>
    </recommendedName>
</protein>
<organism evidence="4 5">
    <name type="scientific">Aaosphaeria arxii CBS 175.79</name>
    <dbReference type="NCBI Taxonomy" id="1450172"/>
    <lineage>
        <taxon>Eukaryota</taxon>
        <taxon>Fungi</taxon>
        <taxon>Dikarya</taxon>
        <taxon>Ascomycota</taxon>
        <taxon>Pezizomycotina</taxon>
        <taxon>Dothideomycetes</taxon>
        <taxon>Pleosporomycetidae</taxon>
        <taxon>Pleosporales</taxon>
        <taxon>Pleosporales incertae sedis</taxon>
        <taxon>Aaosphaeria</taxon>
    </lineage>
</organism>
<keyword evidence="2" id="KW-0812">Transmembrane</keyword>
<feature type="chain" id="PRO_5025392360" description="Mid2 domain-containing protein" evidence="3">
    <location>
        <begin position="24"/>
        <end position="300"/>
    </location>
</feature>
<keyword evidence="2" id="KW-1133">Transmembrane helix</keyword>
<feature type="transmembrane region" description="Helical" evidence="2">
    <location>
        <begin position="277"/>
        <end position="299"/>
    </location>
</feature>
<keyword evidence="2" id="KW-0472">Membrane</keyword>